<dbReference type="InterPro" id="IPR013096">
    <property type="entry name" value="Cupin_2"/>
</dbReference>
<name>A0A0I9SCF1_BACFG</name>
<dbReference type="PANTHER" id="PTHR35848:SF6">
    <property type="entry name" value="CUPIN TYPE-2 DOMAIN-CONTAINING PROTEIN"/>
    <property type="match status" value="1"/>
</dbReference>
<dbReference type="EMBL" id="JMZZ02000041">
    <property type="protein sequence ID" value="KFX75958.1"/>
    <property type="molecule type" value="Genomic_DNA"/>
</dbReference>
<reference evidence="3" key="2">
    <citation type="submission" date="2014-07" db="EMBL/GenBank/DDBJ databases">
        <title>Genetics and epidemiology of antimicrobial resistance in B. fragilis group.</title>
        <authorList>
            <person name="Sydenham T.V."/>
            <person name="Hasman H."/>
            <person name="Kemp M."/>
            <person name="Justesen U.S."/>
        </authorList>
    </citation>
    <scope>NUCLEOTIDE SEQUENCE [LARGE SCALE GENOMIC DNA]</scope>
    <source>
        <strain evidence="3">DCMOUH0018B</strain>
    </source>
</reference>
<reference evidence="3" key="1">
    <citation type="book" date="2014" name="THE 24TH EUROPEAN CONGRESS OF CLINICAL MICROBIOLOGY AND INFECTIOUS DISEASES" publisher="ECCMID 2014" city="Barcelona, Spain">
        <title>Identification of resistance genes in three multidrug-resistant Bacteroides fragilis isolates by whole genome sequencing.</title>
        <editorList>
            <person name="Unknown"/>
            <person name="A."/>
        </editorList>
        <authorList>
            <person name="Sydenham T.V."/>
            <person name="Hasman H."/>
            <person name="Wang M."/>
            <person name="Soki J."/>
            <person name="Nagy E."/>
            <person name="Justesen U.S."/>
        </authorList>
    </citation>
    <scope>NUCLEOTIDE SEQUENCE</scope>
    <source>
        <strain evidence="3">DCMOUH0018B</strain>
    </source>
</reference>
<sequence>MHNIIRELSEITAMPTVHGIGLKRVLLYSNETVSAITQIAVTQLRSGESVEMHIHKTMDEHYIFLEGEAIMFLNDEKHICKNGTYILVCSGTEHSLEALTDIKFITIGVAY</sequence>
<comment type="caution">
    <text evidence="3">The sequence shown here is derived from an EMBL/GenBank/DDBJ whole genome shotgun (WGS) entry which is preliminary data.</text>
</comment>
<organism evidence="3">
    <name type="scientific">Bacteroides fragilis</name>
    <dbReference type="NCBI Taxonomy" id="817"/>
    <lineage>
        <taxon>Bacteria</taxon>
        <taxon>Pseudomonadati</taxon>
        <taxon>Bacteroidota</taxon>
        <taxon>Bacteroidia</taxon>
        <taxon>Bacteroidales</taxon>
        <taxon>Bacteroidaceae</taxon>
        <taxon>Bacteroides</taxon>
    </lineage>
</organism>
<reference evidence="4 5" key="3">
    <citation type="submission" date="2018-08" db="EMBL/GenBank/DDBJ databases">
        <title>A genome reference for cultivated species of the human gut microbiota.</title>
        <authorList>
            <person name="Zou Y."/>
            <person name="Xue W."/>
            <person name="Luo G."/>
        </authorList>
    </citation>
    <scope>NUCLEOTIDE SEQUENCE [LARGE SCALE GENOMIC DNA]</scope>
    <source>
        <strain evidence="4 5">AM18-6</strain>
    </source>
</reference>
<dbReference type="InterPro" id="IPR011051">
    <property type="entry name" value="RmlC_Cupin_sf"/>
</dbReference>
<dbReference type="GO" id="GO:0046872">
    <property type="term" value="F:metal ion binding"/>
    <property type="evidence" value="ECO:0007669"/>
    <property type="project" value="UniProtKB-KW"/>
</dbReference>
<dbReference type="Gene3D" id="2.60.120.10">
    <property type="entry name" value="Jelly Rolls"/>
    <property type="match status" value="1"/>
</dbReference>
<keyword evidence="3" id="KW-0413">Isomerase</keyword>
<feature type="domain" description="Cupin type-2" evidence="2">
    <location>
        <begin position="43"/>
        <end position="104"/>
    </location>
</feature>
<dbReference type="InterPro" id="IPR014710">
    <property type="entry name" value="RmlC-like_jellyroll"/>
</dbReference>
<dbReference type="Proteomes" id="UP000266644">
    <property type="component" value="Unassembled WGS sequence"/>
</dbReference>
<dbReference type="SUPFAM" id="SSF51182">
    <property type="entry name" value="RmlC-like cupins"/>
    <property type="match status" value="1"/>
</dbReference>
<dbReference type="RefSeq" id="WP_014298525.1">
    <property type="nucleotide sequence ID" value="NZ_CAEUHN010000002.1"/>
</dbReference>
<dbReference type="PANTHER" id="PTHR35848">
    <property type="entry name" value="OXALATE-BINDING PROTEIN"/>
    <property type="match status" value="1"/>
</dbReference>
<proteinExistence type="predicted"/>
<keyword evidence="1" id="KW-0479">Metal-binding</keyword>
<evidence type="ECO:0000256" key="1">
    <source>
        <dbReference type="ARBA" id="ARBA00022723"/>
    </source>
</evidence>
<dbReference type="PATRIC" id="fig|817.53.peg.839"/>
<evidence type="ECO:0000313" key="3">
    <source>
        <dbReference type="EMBL" id="KFX75958.1"/>
    </source>
</evidence>
<protein>
    <submittedName>
        <fullName evidence="4">Cupin domain-containing protein</fullName>
    </submittedName>
    <submittedName>
        <fullName evidence="3">Isomerase</fullName>
    </submittedName>
</protein>
<dbReference type="AlphaFoldDB" id="A0A0I9SCF1"/>
<dbReference type="EMBL" id="QRJE01000016">
    <property type="protein sequence ID" value="RHH10994.1"/>
    <property type="molecule type" value="Genomic_DNA"/>
</dbReference>
<accession>A0A0I9SCF1</accession>
<gene>
    <name evidence="4" type="ORF">DW228_10955</name>
    <name evidence="3" type="ORF">EE52_0203965</name>
</gene>
<evidence type="ECO:0000313" key="5">
    <source>
        <dbReference type="Proteomes" id="UP000266644"/>
    </source>
</evidence>
<evidence type="ECO:0000313" key="4">
    <source>
        <dbReference type="EMBL" id="RHH10994.1"/>
    </source>
</evidence>
<dbReference type="InterPro" id="IPR051610">
    <property type="entry name" value="GPI/OXD"/>
</dbReference>
<dbReference type="Pfam" id="PF07883">
    <property type="entry name" value="Cupin_2"/>
    <property type="match status" value="1"/>
</dbReference>
<dbReference type="GO" id="GO:0016853">
    <property type="term" value="F:isomerase activity"/>
    <property type="evidence" value="ECO:0007669"/>
    <property type="project" value="UniProtKB-KW"/>
</dbReference>
<evidence type="ECO:0000259" key="2">
    <source>
        <dbReference type="Pfam" id="PF07883"/>
    </source>
</evidence>